<evidence type="ECO:0000313" key="1">
    <source>
        <dbReference type="EMBL" id="GGJ62943.1"/>
    </source>
</evidence>
<comment type="caution">
    <text evidence="1">The sequence shown here is derived from an EMBL/GenBank/DDBJ whole genome shotgun (WGS) entry which is preliminary data.</text>
</comment>
<dbReference type="RefSeq" id="WP_308429080.1">
    <property type="nucleotide sequence ID" value="NZ_BMQA01000074.1"/>
</dbReference>
<reference evidence="1" key="2">
    <citation type="submission" date="2020-09" db="EMBL/GenBank/DDBJ databases">
        <authorList>
            <person name="Sun Q."/>
            <person name="Ohkuma M."/>
        </authorList>
    </citation>
    <scope>NUCLEOTIDE SEQUENCE</scope>
    <source>
        <strain evidence="1">JCM 3086</strain>
    </source>
</reference>
<evidence type="ECO:0000313" key="2">
    <source>
        <dbReference type="Proteomes" id="UP000657574"/>
    </source>
</evidence>
<evidence type="ECO:0008006" key="3">
    <source>
        <dbReference type="Google" id="ProtNLM"/>
    </source>
</evidence>
<proteinExistence type="predicted"/>
<accession>A0A917P5N5</accession>
<sequence>MTRTSKSQLFHHFPGGKEELFLEVARFEADLVLEDPQPYLGALDSWAAWGRWRKAVIARYKAQGPHCPLASLMTQVSSIPGAAEVAMRCRIPLAVTDSRSRRDGPPSARRAAVAADAMTTQAQHPGTGMKALVGGSACWDPSGRCACQVQLRLRRRWAG</sequence>
<dbReference type="EMBL" id="BMQA01000074">
    <property type="protein sequence ID" value="GGJ62943.1"/>
    <property type="molecule type" value="Genomic_DNA"/>
</dbReference>
<gene>
    <name evidence="1" type="ORF">GCM10010121_087030</name>
</gene>
<reference evidence="1" key="1">
    <citation type="journal article" date="2014" name="Int. J. Syst. Evol. Microbiol.">
        <title>Complete genome sequence of Corynebacterium casei LMG S-19264T (=DSM 44701T), isolated from a smear-ripened cheese.</title>
        <authorList>
            <consortium name="US DOE Joint Genome Institute (JGI-PGF)"/>
            <person name="Walter F."/>
            <person name="Albersmeier A."/>
            <person name="Kalinowski J."/>
            <person name="Ruckert C."/>
        </authorList>
    </citation>
    <scope>NUCLEOTIDE SEQUENCE</scope>
    <source>
        <strain evidence="1">JCM 3086</strain>
    </source>
</reference>
<dbReference type="AlphaFoldDB" id="A0A917P5N5"/>
<protein>
    <recommendedName>
        <fullName evidence="3">TetR family transcriptional regulator</fullName>
    </recommendedName>
</protein>
<organism evidence="1 2">
    <name type="scientific">Streptomyces brasiliensis</name>
    <dbReference type="NCBI Taxonomy" id="1954"/>
    <lineage>
        <taxon>Bacteria</taxon>
        <taxon>Bacillati</taxon>
        <taxon>Actinomycetota</taxon>
        <taxon>Actinomycetes</taxon>
        <taxon>Kitasatosporales</taxon>
        <taxon>Streptomycetaceae</taxon>
        <taxon>Streptomyces</taxon>
    </lineage>
</organism>
<keyword evidence="2" id="KW-1185">Reference proteome</keyword>
<name>A0A917P5N5_9ACTN</name>
<dbReference type="Gene3D" id="1.10.357.10">
    <property type="entry name" value="Tetracycline Repressor, domain 2"/>
    <property type="match status" value="1"/>
</dbReference>
<dbReference type="Proteomes" id="UP000657574">
    <property type="component" value="Unassembled WGS sequence"/>
</dbReference>